<proteinExistence type="predicted"/>
<organism evidence="1 2">
    <name type="scientific">Desulfosarcina ovata subsp. sediminis</name>
    <dbReference type="NCBI Taxonomy" id="885957"/>
    <lineage>
        <taxon>Bacteria</taxon>
        <taxon>Pseudomonadati</taxon>
        <taxon>Thermodesulfobacteriota</taxon>
        <taxon>Desulfobacteria</taxon>
        <taxon>Desulfobacterales</taxon>
        <taxon>Desulfosarcinaceae</taxon>
        <taxon>Desulfosarcina</taxon>
    </lineage>
</organism>
<name>A0A5K7ZSC6_9BACT</name>
<dbReference type="KEGG" id="dov:DSCO28_36600"/>
<sequence length="88" mass="9548">MKGGDYFIAKTDRYAVFSKKWMSNILNFISKDKKMAKCKTCNGKGNVDCPICKGKGRTDRLLGGSNQCKNCNGSGKVKCSVCNGKGVI</sequence>
<dbReference type="EMBL" id="AP021876">
    <property type="protein sequence ID" value="BBO83094.1"/>
    <property type="molecule type" value="Genomic_DNA"/>
</dbReference>
<dbReference type="Pfam" id="PF17302">
    <property type="entry name" value="DUF5351"/>
    <property type="match status" value="1"/>
</dbReference>
<dbReference type="Proteomes" id="UP000425960">
    <property type="component" value="Chromosome"/>
</dbReference>
<protein>
    <recommendedName>
        <fullName evidence="3">CR-type domain-containing protein</fullName>
    </recommendedName>
</protein>
<dbReference type="SUPFAM" id="SSF57938">
    <property type="entry name" value="DnaJ/Hsp40 cysteine-rich domain"/>
    <property type="match status" value="1"/>
</dbReference>
<accession>A0A5K7ZSC6</accession>
<reference evidence="1 2" key="1">
    <citation type="submission" date="2019-11" db="EMBL/GenBank/DDBJ databases">
        <title>Comparative genomics of hydrocarbon-degrading Desulfosarcina strains.</title>
        <authorList>
            <person name="Watanabe M."/>
            <person name="Kojima H."/>
            <person name="Fukui M."/>
        </authorList>
    </citation>
    <scope>NUCLEOTIDE SEQUENCE [LARGE SCALE GENOMIC DNA]</scope>
    <source>
        <strain evidence="1 2">28bB2T</strain>
    </source>
</reference>
<evidence type="ECO:0008006" key="3">
    <source>
        <dbReference type="Google" id="ProtNLM"/>
    </source>
</evidence>
<evidence type="ECO:0000313" key="2">
    <source>
        <dbReference type="Proteomes" id="UP000425960"/>
    </source>
</evidence>
<dbReference type="PANTHER" id="PTHR15852">
    <property type="entry name" value="PLASTID TRANSCRIPTIONALLY ACTIVE PROTEIN"/>
    <property type="match status" value="1"/>
</dbReference>
<dbReference type="Gene3D" id="6.20.20.10">
    <property type="match status" value="1"/>
</dbReference>
<dbReference type="InterPro" id="IPR035272">
    <property type="entry name" value="DUF5351"/>
</dbReference>
<gene>
    <name evidence="1" type="ORF">DSCO28_36600</name>
</gene>
<dbReference type="InterPro" id="IPR036410">
    <property type="entry name" value="HSP_DnaJ_Cys-rich_dom_sf"/>
</dbReference>
<evidence type="ECO:0000313" key="1">
    <source>
        <dbReference type="EMBL" id="BBO83094.1"/>
    </source>
</evidence>
<dbReference type="PANTHER" id="PTHR15852:SF54">
    <property type="entry name" value="PROTEIN SSUH2 HOMOLOG"/>
    <property type="match status" value="1"/>
</dbReference>
<dbReference type="AlphaFoldDB" id="A0A5K7ZSC6"/>
<dbReference type="RefSeq" id="WP_155323385.1">
    <property type="nucleotide sequence ID" value="NZ_AP021876.1"/>
</dbReference>